<dbReference type="RefSeq" id="WP_273629603.1">
    <property type="nucleotide sequence ID" value="NZ_CP117167.1"/>
</dbReference>
<organism evidence="1 2">
    <name type="scientific">Mucilaginibacter jinjuensis</name>
    <dbReference type="NCBI Taxonomy" id="1176721"/>
    <lineage>
        <taxon>Bacteria</taxon>
        <taxon>Pseudomonadati</taxon>
        <taxon>Bacteroidota</taxon>
        <taxon>Sphingobacteriia</taxon>
        <taxon>Sphingobacteriales</taxon>
        <taxon>Sphingobacteriaceae</taxon>
        <taxon>Mucilaginibacter</taxon>
    </lineage>
</organism>
<dbReference type="EMBL" id="CP117167">
    <property type="protein sequence ID" value="WCT11417.1"/>
    <property type="molecule type" value="Genomic_DNA"/>
</dbReference>
<sequence length="792" mass="91830">MILPQFQDNPFLIKLSFHKIVESLEEIAASDGSFHARKADMLLKKVAPHPELRDGITEAAQVEANKDLIHHLLDELFPPMLSLNEIKAVSIPFSGMLFNYTQRFQNILKAAGPDFEINIRDFDYHQFYVMSCCIILNQHYGTNLDFSKPLFYDIPTADGILRHYRILYNADFLEITPTERSVKLTDEDITRLMDNYDDLDLWKEKFPPFSWDLKGFAIMTLYDATTENALSILKGTLLGSATEPDLHKNLQSIFRSIFNIPDMRIGFTAYEREEAKFTHTGLINKLPSYILPDEFERDCREILRNDSYEMLIDEHRYLVVSDVCKLLKEVPESNLLKHFQDQDIKSFILAPVVKNGNLLGLMEAVSCRVNDFNSVRAKKLDIVMPFIVDTIDRKINELQNEIQAVIQNNYTTLHPSVNWKFKREAKNYILSRNSGIDYTLKEIRFKEVYPLYGQIDIKDSSVTRNISVKNDLTTQLKNVLTILEDLSRENLANIDGQLFFDLKDFIEDINISIKADTEQQVQSYLQANVHPIFEQAAQFSPAIKAAIDNCHTNTDPLNGKFHSSRRDYDNTLLLINDKLATILDKRQIEIQHYFPHYFERFKTDGVEHNLYIGNSITPGKGFDETHLQHLRLWQLQVLCEMAIEEYYLKDKLPYPLGVTGLLLVFSTPISIRFRMDEKHFDVDGTYNARYEVIKKRIDKAHVKDSIERITQQGKIVIVYSKHEEAEEYKKYIAMLQAKRILAETIEEFEIEDLQAVSGLKALRVTVLYEHAPCADNAYCYDDLYELLNEVKA</sequence>
<dbReference type="Proteomes" id="UP001216139">
    <property type="component" value="Chromosome"/>
</dbReference>
<keyword evidence="2" id="KW-1185">Reference proteome</keyword>
<gene>
    <name evidence="1" type="ORF">PQO05_22005</name>
</gene>
<proteinExistence type="predicted"/>
<name>A0ABY7T4W7_9SPHI</name>
<evidence type="ECO:0000313" key="2">
    <source>
        <dbReference type="Proteomes" id="UP001216139"/>
    </source>
</evidence>
<dbReference type="SUPFAM" id="SSF55781">
    <property type="entry name" value="GAF domain-like"/>
    <property type="match status" value="1"/>
</dbReference>
<reference evidence="1 2" key="1">
    <citation type="submission" date="2023-02" db="EMBL/GenBank/DDBJ databases">
        <title>Genome sequence of Mucilaginibacter jinjuensis strain KACC 16571.</title>
        <authorList>
            <person name="Kim S."/>
            <person name="Heo J."/>
            <person name="Kwon S.-W."/>
        </authorList>
    </citation>
    <scope>NUCLEOTIDE SEQUENCE [LARGE SCALE GENOMIC DNA]</scope>
    <source>
        <strain evidence="1 2">KACC 16571</strain>
    </source>
</reference>
<protein>
    <submittedName>
        <fullName evidence="1">GAF domain-containing protein</fullName>
    </submittedName>
</protein>
<accession>A0ABY7T4W7</accession>
<evidence type="ECO:0000313" key="1">
    <source>
        <dbReference type="EMBL" id="WCT11417.1"/>
    </source>
</evidence>